<evidence type="ECO:0000313" key="2">
    <source>
        <dbReference type="Proteomes" id="UP001174997"/>
    </source>
</evidence>
<name>A0AA39Z4C4_9PEZI</name>
<dbReference type="Proteomes" id="UP001174997">
    <property type="component" value="Unassembled WGS sequence"/>
</dbReference>
<dbReference type="EMBL" id="JAULSY010000126">
    <property type="protein sequence ID" value="KAK0663943.1"/>
    <property type="molecule type" value="Genomic_DNA"/>
</dbReference>
<reference evidence="1" key="1">
    <citation type="submission" date="2023-06" db="EMBL/GenBank/DDBJ databases">
        <title>Genome-scale phylogeny and comparative genomics of the fungal order Sordariales.</title>
        <authorList>
            <consortium name="Lawrence Berkeley National Laboratory"/>
            <person name="Hensen N."/>
            <person name="Bonometti L."/>
            <person name="Westerberg I."/>
            <person name="Brannstrom I.O."/>
            <person name="Guillou S."/>
            <person name="Cros-Aarteil S."/>
            <person name="Calhoun S."/>
            <person name="Haridas S."/>
            <person name="Kuo A."/>
            <person name="Mondo S."/>
            <person name="Pangilinan J."/>
            <person name="Riley R."/>
            <person name="Labutti K."/>
            <person name="Andreopoulos B."/>
            <person name="Lipzen A."/>
            <person name="Chen C."/>
            <person name="Yanf M."/>
            <person name="Daum C."/>
            <person name="Ng V."/>
            <person name="Clum A."/>
            <person name="Steindorff A."/>
            <person name="Ohm R."/>
            <person name="Martin F."/>
            <person name="Silar P."/>
            <person name="Natvig D."/>
            <person name="Lalanne C."/>
            <person name="Gautier V."/>
            <person name="Ament-Velasquez S.L."/>
            <person name="Kruys A."/>
            <person name="Hutchinson M.I."/>
            <person name="Powell A.J."/>
            <person name="Barry K."/>
            <person name="Miller A.N."/>
            <person name="Grigoriev I.V."/>
            <person name="Debuchy R."/>
            <person name="Gladieux P."/>
            <person name="Thoren M.H."/>
            <person name="Johannesson H."/>
        </authorList>
    </citation>
    <scope>NUCLEOTIDE SEQUENCE</scope>
    <source>
        <strain evidence="1">CBS 307.81</strain>
    </source>
</reference>
<protein>
    <submittedName>
        <fullName evidence="1">Uncharacterized protein</fullName>
    </submittedName>
</protein>
<comment type="caution">
    <text evidence="1">The sequence shown here is derived from an EMBL/GenBank/DDBJ whole genome shotgun (WGS) entry which is preliminary data.</text>
</comment>
<proteinExistence type="predicted"/>
<accession>A0AA39Z4C4</accession>
<sequence>MSVYVNTQIPAHWRLLMSELNISNPAAAAFIISCFADYASRFLAHQPANLLDPHFPEIQARVNLTVLNGGLPFTWTDLNQASDDPAAGQAMFVIRVIQHAAGTYAFQSAQELLNDESILKETHVILCKLQSIWIGTSDAWVEGDRLGQLRAALLQATESIR</sequence>
<organism evidence="1 2">
    <name type="scientific">Cercophora samala</name>
    <dbReference type="NCBI Taxonomy" id="330535"/>
    <lineage>
        <taxon>Eukaryota</taxon>
        <taxon>Fungi</taxon>
        <taxon>Dikarya</taxon>
        <taxon>Ascomycota</taxon>
        <taxon>Pezizomycotina</taxon>
        <taxon>Sordariomycetes</taxon>
        <taxon>Sordariomycetidae</taxon>
        <taxon>Sordariales</taxon>
        <taxon>Lasiosphaeriaceae</taxon>
        <taxon>Cercophora</taxon>
    </lineage>
</organism>
<dbReference type="AlphaFoldDB" id="A0AA39Z4C4"/>
<keyword evidence="2" id="KW-1185">Reference proteome</keyword>
<evidence type="ECO:0000313" key="1">
    <source>
        <dbReference type="EMBL" id="KAK0663943.1"/>
    </source>
</evidence>
<gene>
    <name evidence="1" type="ORF">QBC41DRAFT_381030</name>
</gene>